<accession>A0A7U2HUW8</accession>
<evidence type="ECO:0000256" key="1">
    <source>
        <dbReference type="SAM" id="Phobius"/>
    </source>
</evidence>
<keyword evidence="1" id="KW-0812">Transmembrane</keyword>
<protein>
    <recommendedName>
        <fullName evidence="4">MARVEL domain-containing protein</fullName>
    </recommendedName>
</protein>
<feature type="transmembrane region" description="Helical" evidence="1">
    <location>
        <begin position="9"/>
        <end position="29"/>
    </location>
</feature>
<feature type="transmembrane region" description="Helical" evidence="1">
    <location>
        <begin position="140"/>
        <end position="161"/>
    </location>
</feature>
<dbReference type="AlphaFoldDB" id="A0A7U2HUW8"/>
<gene>
    <name evidence="2" type="ORF">JI435_007030</name>
</gene>
<name>A0A7U2HUW8_PHANO</name>
<feature type="transmembrane region" description="Helical" evidence="1">
    <location>
        <begin position="82"/>
        <end position="102"/>
    </location>
</feature>
<keyword evidence="3" id="KW-1185">Reference proteome</keyword>
<feature type="transmembrane region" description="Helical" evidence="1">
    <location>
        <begin position="49"/>
        <end position="70"/>
    </location>
</feature>
<evidence type="ECO:0008006" key="4">
    <source>
        <dbReference type="Google" id="ProtNLM"/>
    </source>
</evidence>
<evidence type="ECO:0000313" key="2">
    <source>
        <dbReference type="EMBL" id="QRC91199.1"/>
    </source>
</evidence>
<dbReference type="PANTHER" id="PTHR39608:SF1">
    <property type="entry name" value="INTEGRAL MEMBRANE PROTEIN (AFU_ORTHOLOGUE AFUA_5G08640)"/>
    <property type="match status" value="1"/>
</dbReference>
<proteinExistence type="predicted"/>
<dbReference type="Proteomes" id="UP000663193">
    <property type="component" value="Chromosome 1"/>
</dbReference>
<sequence length="192" mass="21302">MTITRIASVALRLAQCTCSVIVIGIIAFLMSDDYKYPKSPDDDIAVSEWGFLLNYTMVIACFSLALSVLWMLNSTNAILRSIFDLGLAIAWIVSFLMHYAYWLGGTSWEPESKYQWDMPYGRAASAHQDSVETVDKAVQAFALMGAVLTFMSFLLGFVVCLKKDRNDEAGAYADGVTTPAVHLRIWTKNSSV</sequence>
<evidence type="ECO:0000313" key="3">
    <source>
        <dbReference type="Proteomes" id="UP000663193"/>
    </source>
</evidence>
<dbReference type="RefSeq" id="XP_001791380.1">
    <property type="nucleotide sequence ID" value="XM_001791328.1"/>
</dbReference>
<dbReference type="VEuPathDB" id="FungiDB:JI435_007030"/>
<dbReference type="PANTHER" id="PTHR39608">
    <property type="entry name" value="INTEGRAL MEMBRANE PROTEIN (AFU_ORTHOLOGUE AFUA_5G08640)"/>
    <property type="match status" value="1"/>
</dbReference>
<keyword evidence="1" id="KW-0472">Membrane</keyword>
<reference evidence="3" key="1">
    <citation type="journal article" date="2021" name="BMC Genomics">
        <title>Chromosome-level genome assembly and manually-curated proteome of model necrotroph Parastagonospora nodorum Sn15 reveals a genome-wide trove of candidate effector homologs, and redundancy of virulence-related functions within an accessory chromosome.</title>
        <authorList>
            <person name="Bertazzoni S."/>
            <person name="Jones D.A.B."/>
            <person name="Phan H.T."/>
            <person name="Tan K.-C."/>
            <person name="Hane J.K."/>
        </authorList>
    </citation>
    <scope>NUCLEOTIDE SEQUENCE [LARGE SCALE GENOMIC DNA]</scope>
    <source>
        <strain evidence="3">SN15 / ATCC MYA-4574 / FGSC 10173)</strain>
    </source>
</reference>
<keyword evidence="1" id="KW-1133">Transmembrane helix</keyword>
<dbReference type="EMBL" id="CP069023">
    <property type="protein sequence ID" value="QRC91199.1"/>
    <property type="molecule type" value="Genomic_DNA"/>
</dbReference>
<dbReference type="KEGG" id="pno:SNOG_00703"/>
<organism evidence="2 3">
    <name type="scientific">Phaeosphaeria nodorum (strain SN15 / ATCC MYA-4574 / FGSC 10173)</name>
    <name type="common">Glume blotch fungus</name>
    <name type="synonym">Parastagonospora nodorum</name>
    <dbReference type="NCBI Taxonomy" id="321614"/>
    <lineage>
        <taxon>Eukaryota</taxon>
        <taxon>Fungi</taxon>
        <taxon>Dikarya</taxon>
        <taxon>Ascomycota</taxon>
        <taxon>Pezizomycotina</taxon>
        <taxon>Dothideomycetes</taxon>
        <taxon>Pleosporomycetidae</taxon>
        <taxon>Pleosporales</taxon>
        <taxon>Pleosporineae</taxon>
        <taxon>Phaeosphaeriaceae</taxon>
        <taxon>Parastagonospora</taxon>
    </lineage>
</organism>